<keyword evidence="2" id="KW-1185">Reference proteome</keyword>
<proteinExistence type="predicted"/>
<protein>
    <submittedName>
        <fullName evidence="1">Uncharacterized protein</fullName>
    </submittedName>
</protein>
<accession>A0ABS3RXW3</accession>
<reference evidence="1 2" key="1">
    <citation type="submission" date="2021-03" db="EMBL/GenBank/DDBJ databases">
        <title>Actinomadura violae sp. nov., isolated from lichen in Thailand.</title>
        <authorList>
            <person name="Kanchanasin P."/>
            <person name="Saeng-In P."/>
            <person name="Phongsopitanun W."/>
            <person name="Yuki M."/>
            <person name="Kudo T."/>
            <person name="Ohkuma M."/>
            <person name="Tanasupawat S."/>
        </authorList>
    </citation>
    <scope>NUCLEOTIDE SEQUENCE [LARGE SCALE GENOMIC DNA]</scope>
    <source>
        <strain evidence="1 2">LCR2-06</strain>
    </source>
</reference>
<dbReference type="Proteomes" id="UP000680206">
    <property type="component" value="Unassembled WGS sequence"/>
</dbReference>
<evidence type="ECO:0000313" key="1">
    <source>
        <dbReference type="EMBL" id="MBO2461580.1"/>
    </source>
</evidence>
<comment type="caution">
    <text evidence="1">The sequence shown here is derived from an EMBL/GenBank/DDBJ whole genome shotgun (WGS) entry which is preliminary data.</text>
</comment>
<evidence type="ECO:0000313" key="2">
    <source>
        <dbReference type="Proteomes" id="UP000680206"/>
    </source>
</evidence>
<sequence>MGSTTVNGQITIEPPLTNSELNVCGFVKHRGDHEFDMAFKVRIEETPEETADGTLIRRTGVALEPLKDDPYPAYDLVDHLKGFIGVYGTAPDGTARTFAGHFSCDDADSYDDPWMCKVVDGRIVKVTASVVWPEDLDSVNTKLAAVRRLLARHTTTPGAVTVETLAESTADLCRAVAKFTARFDTDEDED</sequence>
<dbReference type="RefSeq" id="WP_208244936.1">
    <property type="nucleotide sequence ID" value="NZ_JAGEPF010000018.1"/>
</dbReference>
<dbReference type="EMBL" id="JAGEPF010000018">
    <property type="protein sequence ID" value="MBO2461580.1"/>
    <property type="molecule type" value="Genomic_DNA"/>
</dbReference>
<gene>
    <name evidence="1" type="ORF">J4709_28835</name>
</gene>
<dbReference type="InterPro" id="IPR045779">
    <property type="entry name" value="DUF6205"/>
</dbReference>
<organism evidence="1 2">
    <name type="scientific">Actinomadura violacea</name>
    <dbReference type="NCBI Taxonomy" id="2819934"/>
    <lineage>
        <taxon>Bacteria</taxon>
        <taxon>Bacillati</taxon>
        <taxon>Actinomycetota</taxon>
        <taxon>Actinomycetes</taxon>
        <taxon>Streptosporangiales</taxon>
        <taxon>Thermomonosporaceae</taxon>
        <taxon>Actinomadura</taxon>
    </lineage>
</organism>
<dbReference type="Pfam" id="PF19708">
    <property type="entry name" value="DUF6205"/>
    <property type="match status" value="1"/>
</dbReference>
<name>A0ABS3RXW3_9ACTN</name>